<evidence type="ECO:0000313" key="5">
    <source>
        <dbReference type="Proteomes" id="UP001172681"/>
    </source>
</evidence>
<proteinExistence type="inferred from homology"/>
<dbReference type="InterPro" id="IPR039123">
    <property type="entry name" value="PPTC7"/>
</dbReference>
<dbReference type="SMART" id="SM00332">
    <property type="entry name" value="PP2Cc"/>
    <property type="match status" value="1"/>
</dbReference>
<evidence type="ECO:0000256" key="2">
    <source>
        <dbReference type="SAM" id="MobiDB-lite"/>
    </source>
</evidence>
<name>A0AA39CRU7_9EURO</name>
<dbReference type="InterPro" id="IPR001932">
    <property type="entry name" value="PPM-type_phosphatase-like_dom"/>
</dbReference>
<dbReference type="EMBL" id="JAPDRN010000139">
    <property type="protein sequence ID" value="KAJ9618620.1"/>
    <property type="molecule type" value="Genomic_DNA"/>
</dbReference>
<comment type="catalytic activity">
    <reaction evidence="1">
        <text>O-phospho-L-seryl-[protein] + H2O = L-seryl-[protein] + phosphate</text>
        <dbReference type="Rhea" id="RHEA:20629"/>
        <dbReference type="Rhea" id="RHEA-COMP:9863"/>
        <dbReference type="Rhea" id="RHEA-COMP:11604"/>
        <dbReference type="ChEBI" id="CHEBI:15377"/>
        <dbReference type="ChEBI" id="CHEBI:29999"/>
        <dbReference type="ChEBI" id="CHEBI:43474"/>
        <dbReference type="ChEBI" id="CHEBI:83421"/>
        <dbReference type="EC" id="3.1.3.16"/>
    </reaction>
</comment>
<reference evidence="4" key="1">
    <citation type="submission" date="2022-10" db="EMBL/GenBank/DDBJ databases">
        <title>Culturing micro-colonial fungi from biological soil crusts in the Mojave desert and describing Neophaeococcomyces mojavensis, and introducing the new genera and species Taxawa tesnikishii.</title>
        <authorList>
            <person name="Kurbessoian T."/>
            <person name="Stajich J.E."/>
        </authorList>
    </citation>
    <scope>NUCLEOTIDE SEQUENCE</scope>
    <source>
        <strain evidence="4">TK_35</strain>
    </source>
</reference>
<dbReference type="Gene3D" id="3.60.40.10">
    <property type="entry name" value="PPM-type phosphatase domain"/>
    <property type="match status" value="2"/>
</dbReference>
<keyword evidence="1 4" id="KW-0378">Hydrolase</keyword>
<evidence type="ECO:0000313" key="4">
    <source>
        <dbReference type="EMBL" id="KAJ9618620.1"/>
    </source>
</evidence>
<feature type="compositionally biased region" description="Low complexity" evidence="2">
    <location>
        <begin position="71"/>
        <end position="89"/>
    </location>
</feature>
<evidence type="ECO:0000256" key="1">
    <source>
        <dbReference type="RuleBase" id="RU366020"/>
    </source>
</evidence>
<dbReference type="SUPFAM" id="SSF81606">
    <property type="entry name" value="PP2C-like"/>
    <property type="match status" value="1"/>
</dbReference>
<dbReference type="AlphaFoldDB" id="A0AA39CRU7"/>
<keyword evidence="1" id="KW-0904">Protein phosphatase</keyword>
<keyword evidence="1" id="KW-0460">Magnesium</keyword>
<dbReference type="PROSITE" id="PS51746">
    <property type="entry name" value="PPM_2"/>
    <property type="match status" value="1"/>
</dbReference>
<protein>
    <recommendedName>
        <fullName evidence="1">Protein phosphatase</fullName>
        <ecNumber evidence="1">3.1.3.16</ecNumber>
    </recommendedName>
</protein>
<comment type="catalytic activity">
    <reaction evidence="1">
        <text>O-phospho-L-threonyl-[protein] + H2O = L-threonyl-[protein] + phosphate</text>
        <dbReference type="Rhea" id="RHEA:47004"/>
        <dbReference type="Rhea" id="RHEA-COMP:11060"/>
        <dbReference type="Rhea" id="RHEA-COMP:11605"/>
        <dbReference type="ChEBI" id="CHEBI:15377"/>
        <dbReference type="ChEBI" id="CHEBI:30013"/>
        <dbReference type="ChEBI" id="CHEBI:43474"/>
        <dbReference type="ChEBI" id="CHEBI:61977"/>
        <dbReference type="EC" id="3.1.3.16"/>
    </reaction>
</comment>
<dbReference type="GO" id="GO:0046872">
    <property type="term" value="F:metal ion binding"/>
    <property type="evidence" value="ECO:0007669"/>
    <property type="project" value="UniProtKB-UniRule"/>
</dbReference>
<organism evidence="4 5">
    <name type="scientific">Knufia peltigerae</name>
    <dbReference type="NCBI Taxonomy" id="1002370"/>
    <lineage>
        <taxon>Eukaryota</taxon>
        <taxon>Fungi</taxon>
        <taxon>Dikarya</taxon>
        <taxon>Ascomycota</taxon>
        <taxon>Pezizomycotina</taxon>
        <taxon>Eurotiomycetes</taxon>
        <taxon>Chaetothyriomycetidae</taxon>
        <taxon>Chaetothyriales</taxon>
        <taxon>Trichomeriaceae</taxon>
        <taxon>Knufia</taxon>
    </lineage>
</organism>
<dbReference type="InterPro" id="IPR036457">
    <property type="entry name" value="PPM-type-like_dom_sf"/>
</dbReference>
<feature type="domain" description="PPM-type phosphatase" evidence="3">
    <location>
        <begin position="135"/>
        <end position="436"/>
    </location>
</feature>
<gene>
    <name evidence="4" type="primary">PTC7</name>
    <name evidence="4" type="ORF">H2204_012973</name>
</gene>
<dbReference type="PANTHER" id="PTHR12320">
    <property type="entry name" value="PROTEIN PHOSPHATASE 2C"/>
    <property type="match status" value="1"/>
</dbReference>
<keyword evidence="1" id="KW-0464">Manganese</keyword>
<dbReference type="PANTHER" id="PTHR12320:SF1">
    <property type="entry name" value="PROTEIN PHOSPHATASE PTC7 HOMOLOG"/>
    <property type="match status" value="1"/>
</dbReference>
<comment type="cofactor">
    <cofactor evidence="1">
        <name>Mn(2+)</name>
        <dbReference type="ChEBI" id="CHEBI:29035"/>
    </cofactor>
</comment>
<sequence length="448" mass="48397">MTTAGPIRHPALLTRSLAFTPSHINHRAGESSRRDLTLTYRFFSDFLPPMKRSVDPYKPPARSLHSTPRGAAAAAATAQNNSAPPTTAAESAIPHISLHIAASSSGKGRKFRPELSTFDFIPNSGTDAALGLQQGSTMQEKRSRRPDSGQDAYFVSRVGGRDSEVTAFAVADGVGGWTEHGIDPADFSHGLCSHMVETALSWDRREERLGPKQLLRLGYERVTNDPAIKAGGTTACVAVTEPDGRMRVANLGDSGFLQLRLGTVHHCSNPQTHAFNTPYQMSMTPPEILAQAMIFGGMPLNDEPEKADLADHMLRHGDVLVLATDGVWDNLNSQDILSIVSKHMRLFGGWLRSEGQGYATSPVLPELVDRSLGPQKHKLPGTLQSVIAAAIVGEAKTASLSAKRDGPFAKEMKKHFPFDPWHGGKVDDITVLVVIPVDQAKVSLKSKL</sequence>
<dbReference type="GO" id="GO:0004722">
    <property type="term" value="F:protein serine/threonine phosphatase activity"/>
    <property type="evidence" value="ECO:0007669"/>
    <property type="project" value="UniProtKB-EC"/>
</dbReference>
<dbReference type="EC" id="3.1.3.16" evidence="1"/>
<accession>A0AA39CRU7</accession>
<keyword evidence="5" id="KW-1185">Reference proteome</keyword>
<dbReference type="Proteomes" id="UP001172681">
    <property type="component" value="Unassembled WGS sequence"/>
</dbReference>
<dbReference type="Pfam" id="PF13672">
    <property type="entry name" value="PP2C_2"/>
    <property type="match status" value="1"/>
</dbReference>
<comment type="similarity">
    <text evidence="1">Belongs to the PP2C family.</text>
</comment>
<evidence type="ECO:0000259" key="3">
    <source>
        <dbReference type="PROSITE" id="PS51746"/>
    </source>
</evidence>
<feature type="region of interest" description="Disordered" evidence="2">
    <location>
        <begin position="54"/>
        <end position="89"/>
    </location>
</feature>
<keyword evidence="1" id="KW-0479">Metal-binding</keyword>
<comment type="caution">
    <text evidence="4">The sequence shown here is derived from an EMBL/GenBank/DDBJ whole genome shotgun (WGS) entry which is preliminary data.</text>
</comment>
<comment type="cofactor">
    <cofactor evidence="1">
        <name>Mg(2+)</name>
        <dbReference type="ChEBI" id="CHEBI:18420"/>
    </cofactor>
</comment>